<keyword evidence="3" id="KW-1185">Reference proteome</keyword>
<comment type="similarity">
    <text evidence="1">Belongs to the BtpA family.</text>
</comment>
<organism evidence="2 3">
    <name type="scientific">Haloplanus rallus</name>
    <dbReference type="NCBI Taxonomy" id="1816183"/>
    <lineage>
        <taxon>Archaea</taxon>
        <taxon>Methanobacteriati</taxon>
        <taxon>Methanobacteriota</taxon>
        <taxon>Stenosarchaea group</taxon>
        <taxon>Halobacteria</taxon>
        <taxon>Halobacteriales</taxon>
        <taxon>Haloferacaceae</taxon>
        <taxon>Haloplanus</taxon>
    </lineage>
</organism>
<dbReference type="PANTHER" id="PTHR21381">
    <property type="entry name" value="ZGC:162297"/>
    <property type="match status" value="1"/>
</dbReference>
<proteinExistence type="inferred from homology"/>
<dbReference type="OrthoDB" id="38543at2157"/>
<gene>
    <name evidence="2" type="ORF">EI982_06260</name>
</gene>
<dbReference type="SUPFAM" id="SSF51366">
    <property type="entry name" value="Ribulose-phoshate binding barrel"/>
    <property type="match status" value="1"/>
</dbReference>
<evidence type="ECO:0000313" key="2">
    <source>
        <dbReference type="EMBL" id="QGX94420.1"/>
    </source>
</evidence>
<accession>A0A6B9FDC6</accession>
<dbReference type="PANTHER" id="PTHR21381:SF3">
    <property type="entry name" value="SGC REGION PROTEIN SGCQ-RELATED"/>
    <property type="match status" value="1"/>
</dbReference>
<dbReference type="EMBL" id="CP034345">
    <property type="protein sequence ID" value="QGX94420.1"/>
    <property type="molecule type" value="Genomic_DNA"/>
</dbReference>
<dbReference type="RefSeq" id="WP_157688654.1">
    <property type="nucleotide sequence ID" value="NZ_CP034345.1"/>
</dbReference>
<protein>
    <submittedName>
        <fullName evidence="2">BtpA/SgcQ family protein</fullName>
    </submittedName>
</protein>
<evidence type="ECO:0000256" key="1">
    <source>
        <dbReference type="ARBA" id="ARBA00006007"/>
    </source>
</evidence>
<dbReference type="Pfam" id="PF03437">
    <property type="entry name" value="BtpA"/>
    <property type="match status" value="1"/>
</dbReference>
<evidence type="ECO:0000313" key="3">
    <source>
        <dbReference type="Proteomes" id="UP000428325"/>
    </source>
</evidence>
<sequence length="270" mass="27967">MTDLPRIVGMVHLPPLPGSPGFDGDRAATRDRVRADARALAEGGVDALLVENFGDAPFYPETVPRHVVASMTDLTRLVVRTVDRPVGVNVLRNDATAALSAAAAAGADFVRVNVHTGARVADQGVIEGRAHETLRLRDRLDTDVSILADTAVKHSAPLGGTTAADGRTTTGDDVDDLVERGRADGVIASGPRTGEGVDRARLEAVAERCGAHDVPLYVGSGVTAGTVGDLLDVADGVIVGTALKRDGETTAPVDPSRVRALVEAADYSSD</sequence>
<dbReference type="InterPro" id="IPR005137">
    <property type="entry name" value="BtpA"/>
</dbReference>
<dbReference type="AlphaFoldDB" id="A0A6B9FDC6"/>
<dbReference type="InterPro" id="IPR011060">
    <property type="entry name" value="RibuloseP-bd_barrel"/>
</dbReference>
<dbReference type="PIRSF" id="PIRSF005956">
    <property type="entry name" value="BtpA"/>
    <property type="match status" value="1"/>
</dbReference>
<dbReference type="GeneID" id="43369117"/>
<dbReference type="NCBIfam" id="TIGR00259">
    <property type="entry name" value="thylakoid_BtpA"/>
    <property type="match status" value="1"/>
</dbReference>
<dbReference type="KEGG" id="hra:EI982_06260"/>
<dbReference type="Proteomes" id="UP000428325">
    <property type="component" value="Chromosome"/>
</dbReference>
<reference evidence="2 3" key="1">
    <citation type="submission" date="2018-12" db="EMBL/GenBank/DDBJ databases">
        <title>Complete genome sequence of Haloplanus rallus MBLA0036.</title>
        <authorList>
            <person name="Nam Y.-d."/>
            <person name="Kang J."/>
            <person name="Chung W.-H."/>
            <person name="Park Y.S."/>
        </authorList>
    </citation>
    <scope>NUCLEOTIDE SEQUENCE [LARGE SCALE GENOMIC DNA]</scope>
    <source>
        <strain evidence="2 3">MBLA0036</strain>
    </source>
</reference>
<name>A0A6B9FDC6_9EURY</name>